<dbReference type="PRINTS" id="PR01043">
    <property type="entry name" value="TRNASYNTHGLY"/>
</dbReference>
<dbReference type="PANTHER" id="PTHR10745:SF0">
    <property type="entry name" value="GLYCINE--TRNA LIGASE"/>
    <property type="match status" value="1"/>
</dbReference>
<accession>X0XJB7</accession>
<dbReference type="InterPro" id="IPR002314">
    <property type="entry name" value="aa-tRNA-synt_IIb"/>
</dbReference>
<dbReference type="InterPro" id="IPR006195">
    <property type="entry name" value="aa-tRNA-synth_II"/>
</dbReference>
<feature type="non-terminal residue" evidence="6">
    <location>
        <position position="175"/>
    </location>
</feature>
<dbReference type="GO" id="GO:0006426">
    <property type="term" value="P:glycyl-tRNA aminoacylation"/>
    <property type="evidence" value="ECO:0007669"/>
    <property type="project" value="TreeGrafter"/>
</dbReference>
<dbReference type="PROSITE" id="PS50862">
    <property type="entry name" value="AA_TRNA_LIGASE_II"/>
    <property type="match status" value="1"/>
</dbReference>
<dbReference type="GO" id="GO:0005524">
    <property type="term" value="F:ATP binding"/>
    <property type="evidence" value="ECO:0007669"/>
    <property type="project" value="UniProtKB-KW"/>
</dbReference>
<dbReference type="Gene3D" id="3.30.930.10">
    <property type="entry name" value="Bira Bifunctional Protein, Domain 2"/>
    <property type="match status" value="1"/>
</dbReference>
<comment type="caution">
    <text evidence="6">The sequence shown here is derived from an EMBL/GenBank/DDBJ whole genome shotgun (WGS) entry which is preliminary data.</text>
</comment>
<gene>
    <name evidence="6" type="ORF">S01H1_83170</name>
</gene>
<dbReference type="SUPFAM" id="SSF55681">
    <property type="entry name" value="Class II aaRS and biotin synthetases"/>
    <property type="match status" value="1"/>
</dbReference>
<dbReference type="EMBL" id="BARS01056492">
    <property type="protein sequence ID" value="GAG43249.1"/>
    <property type="molecule type" value="Genomic_DNA"/>
</dbReference>
<keyword evidence="2" id="KW-0547">Nucleotide-binding</keyword>
<evidence type="ECO:0000256" key="4">
    <source>
        <dbReference type="ARBA" id="ARBA00023146"/>
    </source>
</evidence>
<feature type="non-terminal residue" evidence="6">
    <location>
        <position position="1"/>
    </location>
</feature>
<name>X0XJB7_9ZZZZ</name>
<dbReference type="InterPro" id="IPR045864">
    <property type="entry name" value="aa-tRNA-synth_II/BPL/LPL"/>
</dbReference>
<dbReference type="InterPro" id="IPR027031">
    <property type="entry name" value="Gly-tRNA_synthase/POLG2"/>
</dbReference>
<feature type="domain" description="Aminoacyl-transfer RNA synthetases class-II family profile" evidence="5">
    <location>
        <begin position="46"/>
        <end position="130"/>
    </location>
</feature>
<evidence type="ECO:0000259" key="5">
    <source>
        <dbReference type="PROSITE" id="PS50862"/>
    </source>
</evidence>
<keyword evidence="1" id="KW-0436">Ligase</keyword>
<sequence>ADQLIEGETESIIPESKPVEELDKLIEKHKIACPKCRGELGKVRKFNMMMKLEIGATADQECFLRPETCQNIFLDFDRLYKSGRLNLPLGIAQAGKSFRNEIAPKQTLLRERELGQMEIEYFFNPKKISEFPRFEAVKDYKINLMLLGKKVSPVTCEKAVKEKIVSGKVIAYWIA</sequence>
<evidence type="ECO:0000313" key="6">
    <source>
        <dbReference type="EMBL" id="GAG43249.1"/>
    </source>
</evidence>
<keyword evidence="4" id="KW-0030">Aminoacyl-tRNA synthetase</keyword>
<evidence type="ECO:0000256" key="2">
    <source>
        <dbReference type="ARBA" id="ARBA00022741"/>
    </source>
</evidence>
<evidence type="ECO:0000256" key="3">
    <source>
        <dbReference type="ARBA" id="ARBA00022840"/>
    </source>
</evidence>
<protein>
    <recommendedName>
        <fullName evidence="5">Aminoacyl-transfer RNA synthetases class-II family profile domain-containing protein</fullName>
    </recommendedName>
</protein>
<dbReference type="GO" id="GO:0004820">
    <property type="term" value="F:glycine-tRNA ligase activity"/>
    <property type="evidence" value="ECO:0007669"/>
    <property type="project" value="TreeGrafter"/>
</dbReference>
<dbReference type="GO" id="GO:0005737">
    <property type="term" value="C:cytoplasm"/>
    <property type="evidence" value="ECO:0007669"/>
    <property type="project" value="TreeGrafter"/>
</dbReference>
<dbReference type="AlphaFoldDB" id="X0XJB7"/>
<proteinExistence type="predicted"/>
<dbReference type="PANTHER" id="PTHR10745">
    <property type="entry name" value="GLYCYL-TRNA SYNTHETASE/DNA POLYMERASE SUBUNIT GAMMA-2"/>
    <property type="match status" value="1"/>
</dbReference>
<reference evidence="6" key="1">
    <citation type="journal article" date="2014" name="Front. Microbiol.">
        <title>High frequency of phylogenetically diverse reductive dehalogenase-homologous genes in deep subseafloor sedimentary metagenomes.</title>
        <authorList>
            <person name="Kawai M."/>
            <person name="Futagami T."/>
            <person name="Toyoda A."/>
            <person name="Takaki Y."/>
            <person name="Nishi S."/>
            <person name="Hori S."/>
            <person name="Arai W."/>
            <person name="Tsubouchi T."/>
            <person name="Morono Y."/>
            <person name="Uchiyama I."/>
            <person name="Ito T."/>
            <person name="Fujiyama A."/>
            <person name="Inagaki F."/>
            <person name="Takami H."/>
        </authorList>
    </citation>
    <scope>NUCLEOTIDE SEQUENCE</scope>
    <source>
        <strain evidence="6">Expedition CK06-06</strain>
    </source>
</reference>
<keyword evidence="3" id="KW-0067">ATP-binding</keyword>
<dbReference type="Pfam" id="PF00587">
    <property type="entry name" value="tRNA-synt_2b"/>
    <property type="match status" value="1"/>
</dbReference>
<evidence type="ECO:0000256" key="1">
    <source>
        <dbReference type="ARBA" id="ARBA00022598"/>
    </source>
</evidence>
<organism evidence="6">
    <name type="scientific">marine sediment metagenome</name>
    <dbReference type="NCBI Taxonomy" id="412755"/>
    <lineage>
        <taxon>unclassified sequences</taxon>
        <taxon>metagenomes</taxon>
        <taxon>ecological metagenomes</taxon>
    </lineage>
</organism>